<dbReference type="HOGENOM" id="CLU_974826_0_0_1"/>
<dbReference type="EMBL" id="CM000647">
    <property type="protein sequence ID" value="EED89436.1"/>
    <property type="molecule type" value="Genomic_DNA"/>
</dbReference>
<gene>
    <name evidence="2" type="ORF">THAPSDRAFT_8998</name>
</gene>
<dbReference type="InterPro" id="IPR029063">
    <property type="entry name" value="SAM-dependent_MTases_sf"/>
</dbReference>
<dbReference type="PANTHER" id="PTHR14614:SF130">
    <property type="entry name" value="PROTEIN-LYSINE N-METHYLTRANSFERASE EEF2KMT"/>
    <property type="match status" value="1"/>
</dbReference>
<name>B8CA33_THAPS</name>
<dbReference type="InParanoid" id="B8CA33"/>
<dbReference type="PaxDb" id="35128-Thaps8998"/>
<dbReference type="KEGG" id="tps:THAPSDRAFT_8998"/>
<sequence length="286" mass="31046">MSGKQLTFSMPTPGSPTRTSNVDDTQTSNNRSNVSPPSFLTVLLHQDAISSDADEMHNTGFVMWPSAVMLAHYISSNPSIILGEVGAKPGDILELGSGCGLVGLTAASLLDTDSTNDTDKVIFSDYNLIALENLEKNIELNDFDQKHEVVGMDWFDQQPDGDSPPEKDTWTDMDGASRKQVRLILAADCLVCSNDSDLVAATIDAALIEGGKAIILGADANTRFGVSSFPEKCRELGMNVKVTEDILWENEEGATHDHLVLELEQCGFKHTYDFTMFEVDKPIAAV</sequence>
<dbReference type="AlphaFoldDB" id="B8CA33"/>
<feature type="region of interest" description="Disordered" evidence="1">
    <location>
        <begin position="1"/>
        <end position="36"/>
    </location>
</feature>
<dbReference type="PANTHER" id="PTHR14614">
    <property type="entry name" value="HEPATOCELLULAR CARCINOMA-ASSOCIATED ANTIGEN"/>
    <property type="match status" value="1"/>
</dbReference>
<evidence type="ECO:0000313" key="2">
    <source>
        <dbReference type="EMBL" id="EED89436.1"/>
    </source>
</evidence>
<dbReference type="InterPro" id="IPR019410">
    <property type="entry name" value="Methyltransf_16"/>
</dbReference>
<evidence type="ECO:0008006" key="4">
    <source>
        <dbReference type="Google" id="ProtNLM"/>
    </source>
</evidence>
<dbReference type="GO" id="GO:0008276">
    <property type="term" value="F:protein methyltransferase activity"/>
    <property type="evidence" value="ECO:0000318"/>
    <property type="project" value="GO_Central"/>
</dbReference>
<dbReference type="Proteomes" id="UP000001449">
    <property type="component" value="Chromosome 12"/>
</dbReference>
<organism evidence="2 3">
    <name type="scientific">Thalassiosira pseudonana</name>
    <name type="common">Marine diatom</name>
    <name type="synonym">Cyclotella nana</name>
    <dbReference type="NCBI Taxonomy" id="35128"/>
    <lineage>
        <taxon>Eukaryota</taxon>
        <taxon>Sar</taxon>
        <taxon>Stramenopiles</taxon>
        <taxon>Ochrophyta</taxon>
        <taxon>Bacillariophyta</taxon>
        <taxon>Coscinodiscophyceae</taxon>
        <taxon>Thalassiosirophycidae</taxon>
        <taxon>Thalassiosirales</taxon>
        <taxon>Thalassiosiraceae</taxon>
        <taxon>Thalassiosira</taxon>
    </lineage>
</organism>
<proteinExistence type="predicted"/>
<dbReference type="SUPFAM" id="SSF53335">
    <property type="entry name" value="S-adenosyl-L-methionine-dependent methyltransferases"/>
    <property type="match status" value="1"/>
</dbReference>
<reference evidence="2 3" key="1">
    <citation type="journal article" date="2004" name="Science">
        <title>The genome of the diatom Thalassiosira pseudonana: ecology, evolution, and metabolism.</title>
        <authorList>
            <person name="Armbrust E.V."/>
            <person name="Berges J.A."/>
            <person name="Bowler C."/>
            <person name="Green B.R."/>
            <person name="Martinez D."/>
            <person name="Putnam N.H."/>
            <person name="Zhou S."/>
            <person name="Allen A.E."/>
            <person name="Apt K.E."/>
            <person name="Bechner M."/>
            <person name="Brzezinski M.A."/>
            <person name="Chaal B.K."/>
            <person name="Chiovitti A."/>
            <person name="Davis A.K."/>
            <person name="Demarest M.S."/>
            <person name="Detter J.C."/>
            <person name="Glavina T."/>
            <person name="Goodstein D."/>
            <person name="Hadi M.Z."/>
            <person name="Hellsten U."/>
            <person name="Hildebrand M."/>
            <person name="Jenkins B.D."/>
            <person name="Jurka J."/>
            <person name="Kapitonov V.V."/>
            <person name="Kroger N."/>
            <person name="Lau W.W."/>
            <person name="Lane T.W."/>
            <person name="Larimer F.W."/>
            <person name="Lippmeier J.C."/>
            <person name="Lucas S."/>
            <person name="Medina M."/>
            <person name="Montsant A."/>
            <person name="Obornik M."/>
            <person name="Parker M.S."/>
            <person name="Palenik B."/>
            <person name="Pazour G.J."/>
            <person name="Richardson P.M."/>
            <person name="Rynearson T.A."/>
            <person name="Saito M.A."/>
            <person name="Schwartz D.C."/>
            <person name="Thamatrakoln K."/>
            <person name="Valentin K."/>
            <person name="Vardi A."/>
            <person name="Wilkerson F.P."/>
            <person name="Rokhsar D.S."/>
        </authorList>
    </citation>
    <scope>NUCLEOTIDE SEQUENCE [LARGE SCALE GENOMIC DNA]</scope>
    <source>
        <strain evidence="2 3">CCMP1335</strain>
    </source>
</reference>
<dbReference type="RefSeq" id="XP_002292975.1">
    <property type="nucleotide sequence ID" value="XM_002292939.1"/>
</dbReference>
<reference evidence="2 3" key="2">
    <citation type="journal article" date="2008" name="Nature">
        <title>The Phaeodactylum genome reveals the evolutionary history of diatom genomes.</title>
        <authorList>
            <person name="Bowler C."/>
            <person name="Allen A.E."/>
            <person name="Badger J.H."/>
            <person name="Grimwood J."/>
            <person name="Jabbari K."/>
            <person name="Kuo A."/>
            <person name="Maheswari U."/>
            <person name="Martens C."/>
            <person name="Maumus F."/>
            <person name="Otillar R.P."/>
            <person name="Rayko E."/>
            <person name="Salamov A."/>
            <person name="Vandepoele K."/>
            <person name="Beszteri B."/>
            <person name="Gruber A."/>
            <person name="Heijde M."/>
            <person name="Katinka M."/>
            <person name="Mock T."/>
            <person name="Valentin K."/>
            <person name="Verret F."/>
            <person name="Berges J.A."/>
            <person name="Brownlee C."/>
            <person name="Cadoret J.P."/>
            <person name="Chiovitti A."/>
            <person name="Choi C.J."/>
            <person name="Coesel S."/>
            <person name="De Martino A."/>
            <person name="Detter J.C."/>
            <person name="Durkin C."/>
            <person name="Falciatore A."/>
            <person name="Fournet J."/>
            <person name="Haruta M."/>
            <person name="Huysman M.J."/>
            <person name="Jenkins B.D."/>
            <person name="Jiroutova K."/>
            <person name="Jorgensen R.E."/>
            <person name="Joubert Y."/>
            <person name="Kaplan A."/>
            <person name="Kroger N."/>
            <person name="Kroth P.G."/>
            <person name="La Roche J."/>
            <person name="Lindquist E."/>
            <person name="Lommer M."/>
            <person name="Martin-Jezequel V."/>
            <person name="Lopez P.J."/>
            <person name="Lucas S."/>
            <person name="Mangogna M."/>
            <person name="McGinnis K."/>
            <person name="Medlin L.K."/>
            <person name="Montsant A."/>
            <person name="Oudot-Le Secq M.P."/>
            <person name="Napoli C."/>
            <person name="Obornik M."/>
            <person name="Parker M.S."/>
            <person name="Petit J.L."/>
            <person name="Porcel B.M."/>
            <person name="Poulsen N."/>
            <person name="Robison M."/>
            <person name="Rychlewski L."/>
            <person name="Rynearson T.A."/>
            <person name="Schmutz J."/>
            <person name="Shapiro H."/>
            <person name="Siaut M."/>
            <person name="Stanley M."/>
            <person name="Sussman M.R."/>
            <person name="Taylor A.R."/>
            <person name="Vardi A."/>
            <person name="von Dassow P."/>
            <person name="Vyverman W."/>
            <person name="Willis A."/>
            <person name="Wyrwicz L.S."/>
            <person name="Rokhsar D.S."/>
            <person name="Weissenbach J."/>
            <person name="Armbrust E.V."/>
            <person name="Green B.R."/>
            <person name="Van de Peer Y."/>
            <person name="Grigoriev I.V."/>
        </authorList>
    </citation>
    <scope>NUCLEOTIDE SEQUENCE [LARGE SCALE GENOMIC DNA]</scope>
    <source>
        <strain evidence="2 3">CCMP1335</strain>
    </source>
</reference>
<dbReference type="GeneID" id="7449389"/>
<dbReference type="Gene3D" id="3.40.50.150">
    <property type="entry name" value="Vaccinia Virus protein VP39"/>
    <property type="match status" value="1"/>
</dbReference>
<dbReference type="Pfam" id="PF10294">
    <property type="entry name" value="Methyltransf_16"/>
    <property type="match status" value="1"/>
</dbReference>
<evidence type="ECO:0000256" key="1">
    <source>
        <dbReference type="SAM" id="MobiDB-lite"/>
    </source>
</evidence>
<accession>B8CA33</accession>
<keyword evidence="3" id="KW-1185">Reference proteome</keyword>
<evidence type="ECO:0000313" key="3">
    <source>
        <dbReference type="Proteomes" id="UP000001449"/>
    </source>
</evidence>
<dbReference type="eggNOG" id="ENOG502R6JC">
    <property type="taxonomic scope" value="Eukaryota"/>
</dbReference>
<protein>
    <recommendedName>
        <fullName evidence="4">Nicotinamide N-methyltransferase</fullName>
    </recommendedName>
</protein>